<organism evidence="5 6">
    <name type="scientific">Methyloversatilis universalis (strain ATCC BAA-1314 / DSM 25237 / JCM 13912 / CCUG 52030 / FAM5)</name>
    <dbReference type="NCBI Taxonomy" id="1000565"/>
    <lineage>
        <taxon>Bacteria</taxon>
        <taxon>Pseudomonadati</taxon>
        <taxon>Pseudomonadota</taxon>
        <taxon>Betaproteobacteria</taxon>
        <taxon>Nitrosomonadales</taxon>
        <taxon>Sterolibacteriaceae</taxon>
        <taxon>Methyloversatilis</taxon>
    </lineage>
</organism>
<dbReference type="EMBL" id="AFHG01000057">
    <property type="protein sequence ID" value="EGK70398.1"/>
    <property type="molecule type" value="Genomic_DNA"/>
</dbReference>
<dbReference type="InterPro" id="IPR004399">
    <property type="entry name" value="HMP/HMP-P_kinase_dom"/>
</dbReference>
<feature type="domain" description="Pyridoxamine kinase/Phosphomethylpyrimidine kinase" evidence="4">
    <location>
        <begin position="163"/>
        <end position="261"/>
    </location>
</feature>
<dbReference type="InterPro" id="IPR029056">
    <property type="entry name" value="Ribokinase-like"/>
</dbReference>
<evidence type="ECO:0000256" key="2">
    <source>
        <dbReference type="ARBA" id="ARBA00012135"/>
    </source>
</evidence>
<evidence type="ECO:0000256" key="1">
    <source>
        <dbReference type="ARBA" id="ARBA00004948"/>
    </source>
</evidence>
<dbReference type="Pfam" id="PF08543">
    <property type="entry name" value="Phos_pyr_kin"/>
    <property type="match status" value="2"/>
</dbReference>
<feature type="region of interest" description="Disordered" evidence="3">
    <location>
        <begin position="128"/>
        <end position="160"/>
    </location>
</feature>
<dbReference type="InterPro" id="IPR013749">
    <property type="entry name" value="PM/HMP-P_kinase-1"/>
</dbReference>
<dbReference type="Gene3D" id="3.40.1190.20">
    <property type="match status" value="1"/>
</dbReference>
<dbReference type="GO" id="GO:0009229">
    <property type="term" value="P:thiamine diphosphate biosynthetic process"/>
    <property type="evidence" value="ECO:0007669"/>
    <property type="project" value="UniProtKB-UniPathway"/>
</dbReference>
<dbReference type="GO" id="GO:0008972">
    <property type="term" value="F:phosphomethylpyrimidine kinase activity"/>
    <property type="evidence" value="ECO:0007669"/>
    <property type="project" value="InterPro"/>
</dbReference>
<dbReference type="PANTHER" id="PTHR20858:SF17">
    <property type="entry name" value="HYDROXYMETHYLPYRIMIDINE_PHOSPHOMETHYLPYRIMIDINE KINASE THI20-RELATED"/>
    <property type="match status" value="1"/>
</dbReference>
<sequence length="290" mass="30670">MQADLMTLSALGCHALTVVTAVTVQDSAGVEEVVPMDDDLLVDQARVLLADMPVAAFKIGVMGSIENIAAIAEIISDYPDVPVVLDPVLSSGRGDELADEDMVIALQELLLPLTTVLTPNSLEARRLAQADDDDDDGGDFADEDDLDDDDESAQDDHRGVATPSLDQCARQLIAAGCGHVLLTGTHESTARVANVLYGPSGVIRRDEWDRLPGSYHGSGCTLASAVAAWLAHGLDIGEAVHAAQEYTWRTLEAGFRPGMGQHLPDRFFFLRERHAAAAGGAADEGDGDDA</sequence>
<accession>F5RGL0</accession>
<dbReference type="eggNOG" id="COG0351">
    <property type="taxonomic scope" value="Bacteria"/>
</dbReference>
<keyword evidence="5" id="KW-0418">Kinase</keyword>
<keyword evidence="6" id="KW-1185">Reference proteome</keyword>
<dbReference type="SUPFAM" id="SSF53613">
    <property type="entry name" value="Ribokinase-like"/>
    <property type="match status" value="1"/>
</dbReference>
<dbReference type="PANTHER" id="PTHR20858">
    <property type="entry name" value="PHOSPHOMETHYLPYRIMIDINE KINASE"/>
    <property type="match status" value="1"/>
</dbReference>
<feature type="compositionally biased region" description="Acidic residues" evidence="3">
    <location>
        <begin position="130"/>
        <end position="153"/>
    </location>
</feature>
<dbReference type="STRING" id="1000565.METUNv1_03303"/>
<comment type="caution">
    <text evidence="5">The sequence shown here is derived from an EMBL/GenBank/DDBJ whole genome shotgun (WGS) entry which is preliminary data.</text>
</comment>
<evidence type="ECO:0000313" key="6">
    <source>
        <dbReference type="Proteomes" id="UP000005019"/>
    </source>
</evidence>
<reference evidence="5 6" key="1">
    <citation type="journal article" date="2011" name="J. Bacteriol.">
        <title>Genome sequence of Methyloversatilis universalis FAM5T, a methylotrophic representative of the order Rhodocyclales.</title>
        <authorList>
            <person name="Kittichotirat W."/>
            <person name="Good N.M."/>
            <person name="Hall R."/>
            <person name="Bringel F."/>
            <person name="Lajus A."/>
            <person name="Medigue C."/>
            <person name="Smalley N.E."/>
            <person name="Beck D."/>
            <person name="Bumgarner R."/>
            <person name="Vuilleumier S."/>
            <person name="Kalyuzhnaya M.G."/>
        </authorList>
    </citation>
    <scope>NUCLEOTIDE SEQUENCE [LARGE SCALE GENOMIC DNA]</scope>
    <source>
        <strain evidence="6">ATCC BAA-1314 / JCM 13912 / FAM5</strain>
    </source>
</reference>
<dbReference type="CDD" id="cd01169">
    <property type="entry name" value="HMPP_kinase"/>
    <property type="match status" value="1"/>
</dbReference>
<comment type="pathway">
    <text evidence="1">Cofactor biosynthesis; thiamine diphosphate biosynthesis.</text>
</comment>
<dbReference type="UniPathway" id="UPA00060">
    <property type="reaction ID" value="UER00138"/>
</dbReference>
<dbReference type="GO" id="GO:0005829">
    <property type="term" value="C:cytosol"/>
    <property type="evidence" value="ECO:0007669"/>
    <property type="project" value="TreeGrafter"/>
</dbReference>
<protein>
    <recommendedName>
        <fullName evidence="2">hydroxymethylpyrimidine kinase</fullName>
        <ecNumber evidence="2">2.7.1.49</ecNumber>
    </recommendedName>
</protein>
<evidence type="ECO:0000256" key="3">
    <source>
        <dbReference type="SAM" id="MobiDB-lite"/>
    </source>
</evidence>
<dbReference type="EC" id="2.7.1.49" evidence="2"/>
<evidence type="ECO:0000259" key="4">
    <source>
        <dbReference type="Pfam" id="PF08543"/>
    </source>
</evidence>
<dbReference type="GO" id="GO:0008902">
    <property type="term" value="F:hydroxymethylpyrimidine kinase activity"/>
    <property type="evidence" value="ECO:0007669"/>
    <property type="project" value="UniProtKB-EC"/>
</dbReference>
<evidence type="ECO:0000313" key="5">
    <source>
        <dbReference type="EMBL" id="EGK70398.1"/>
    </source>
</evidence>
<feature type="domain" description="Pyridoxamine kinase/Phosphomethylpyrimidine kinase" evidence="4">
    <location>
        <begin position="1"/>
        <end position="131"/>
    </location>
</feature>
<name>F5RGL0_METUF</name>
<gene>
    <name evidence="5" type="ORF">METUNv1_03303</name>
</gene>
<dbReference type="AlphaFoldDB" id="F5RGL0"/>
<dbReference type="GO" id="GO:0009228">
    <property type="term" value="P:thiamine biosynthetic process"/>
    <property type="evidence" value="ECO:0007669"/>
    <property type="project" value="InterPro"/>
</dbReference>
<proteinExistence type="predicted"/>
<keyword evidence="5" id="KW-0808">Transferase</keyword>
<dbReference type="Proteomes" id="UP000005019">
    <property type="component" value="Unassembled WGS sequence"/>
</dbReference>